<keyword evidence="1" id="KW-0472">Membrane</keyword>
<keyword evidence="1" id="KW-1133">Transmembrane helix</keyword>
<name>A0A7W0HM07_9BACT</name>
<accession>A0A7W0HM07</accession>
<dbReference type="InterPro" id="IPR032820">
    <property type="entry name" value="ATPase_put"/>
</dbReference>
<dbReference type="EMBL" id="JACDUS010000013">
    <property type="protein sequence ID" value="MBA2882874.1"/>
    <property type="molecule type" value="Genomic_DNA"/>
</dbReference>
<proteinExistence type="predicted"/>
<organism evidence="2 3">
    <name type="scientific">Desulfosalsimonas propionicica</name>
    <dbReference type="NCBI Taxonomy" id="332175"/>
    <lineage>
        <taxon>Bacteria</taxon>
        <taxon>Pseudomonadati</taxon>
        <taxon>Thermodesulfobacteriota</taxon>
        <taxon>Desulfobacteria</taxon>
        <taxon>Desulfobacterales</taxon>
        <taxon>Desulfosalsimonadaceae</taxon>
        <taxon>Desulfosalsimonas</taxon>
    </lineage>
</organism>
<dbReference type="Pfam" id="PF09527">
    <property type="entry name" value="ATPase_gene1"/>
    <property type="match status" value="1"/>
</dbReference>
<dbReference type="Proteomes" id="UP000525298">
    <property type="component" value="Unassembled WGS sequence"/>
</dbReference>
<evidence type="ECO:0000313" key="2">
    <source>
        <dbReference type="EMBL" id="MBA2882874.1"/>
    </source>
</evidence>
<evidence type="ECO:0000313" key="3">
    <source>
        <dbReference type="Proteomes" id="UP000525298"/>
    </source>
</evidence>
<comment type="caution">
    <text evidence="2">The sequence shown here is derived from an EMBL/GenBank/DDBJ whole genome shotgun (WGS) entry which is preliminary data.</text>
</comment>
<sequence>MAPRKIFNFNDNRPWAQHLQIVVQVGLTMAGCIVFCLFVGRFLDGWLGTKGIFTILFILFGIVGGAVVVYRQIMEVTKPDTEQEKNKHKDGRG</sequence>
<feature type="transmembrane region" description="Helical" evidence="1">
    <location>
        <begin position="52"/>
        <end position="70"/>
    </location>
</feature>
<keyword evidence="3" id="KW-1185">Reference proteome</keyword>
<feature type="transmembrane region" description="Helical" evidence="1">
    <location>
        <begin position="21"/>
        <end position="40"/>
    </location>
</feature>
<evidence type="ECO:0000256" key="1">
    <source>
        <dbReference type="SAM" id="Phobius"/>
    </source>
</evidence>
<reference evidence="2 3" key="1">
    <citation type="submission" date="2020-07" db="EMBL/GenBank/DDBJ databases">
        <title>Genomic Encyclopedia of Type Strains, Phase IV (KMG-IV): sequencing the most valuable type-strain genomes for metagenomic binning, comparative biology and taxonomic classification.</title>
        <authorList>
            <person name="Goeker M."/>
        </authorList>
    </citation>
    <scope>NUCLEOTIDE SEQUENCE [LARGE SCALE GENOMIC DNA]</scope>
    <source>
        <strain evidence="2 3">DSM 17721</strain>
    </source>
</reference>
<dbReference type="AlphaFoldDB" id="A0A7W0HM07"/>
<gene>
    <name evidence="2" type="ORF">HNR65_003229</name>
</gene>
<protein>
    <submittedName>
        <fullName evidence="2">F0F1-type ATP synthase assembly protein I</fullName>
    </submittedName>
</protein>
<dbReference type="RefSeq" id="WP_181552492.1">
    <property type="nucleotide sequence ID" value="NZ_JACDUS010000013.1"/>
</dbReference>
<dbReference type="PROSITE" id="PS51257">
    <property type="entry name" value="PROKAR_LIPOPROTEIN"/>
    <property type="match status" value="1"/>
</dbReference>
<keyword evidence="1" id="KW-0812">Transmembrane</keyword>